<dbReference type="EMBL" id="JALJOQ010000239">
    <property type="protein sequence ID" value="KAK9787865.1"/>
    <property type="molecule type" value="Genomic_DNA"/>
</dbReference>
<dbReference type="Gene3D" id="1.10.287.630">
    <property type="entry name" value="Helix hairpin bin"/>
    <property type="match status" value="1"/>
</dbReference>
<evidence type="ECO:0000256" key="2">
    <source>
        <dbReference type="SAM" id="Phobius"/>
    </source>
</evidence>
<dbReference type="SUPFAM" id="SSF81324">
    <property type="entry name" value="Voltage-gated potassium channels"/>
    <property type="match status" value="1"/>
</dbReference>
<dbReference type="SUPFAM" id="SSF51206">
    <property type="entry name" value="cAMP-binding domain-like"/>
    <property type="match status" value="1"/>
</dbReference>
<evidence type="ECO:0000313" key="5">
    <source>
        <dbReference type="Proteomes" id="UP001465755"/>
    </source>
</evidence>
<dbReference type="Gene3D" id="1.10.287.70">
    <property type="match status" value="1"/>
</dbReference>
<keyword evidence="5" id="KW-1185">Reference proteome</keyword>
<dbReference type="InterPro" id="IPR018490">
    <property type="entry name" value="cNMP-bd_dom_sf"/>
</dbReference>
<feature type="transmembrane region" description="Helical" evidence="2">
    <location>
        <begin position="303"/>
        <end position="322"/>
    </location>
</feature>
<dbReference type="Gene3D" id="2.60.120.10">
    <property type="entry name" value="Jelly Rolls"/>
    <property type="match status" value="1"/>
</dbReference>
<dbReference type="InterPro" id="IPR051413">
    <property type="entry name" value="K/Na_HCN_channel"/>
</dbReference>
<dbReference type="GO" id="GO:0005249">
    <property type="term" value="F:voltage-gated potassium channel activity"/>
    <property type="evidence" value="ECO:0007669"/>
    <property type="project" value="TreeGrafter"/>
</dbReference>
<dbReference type="InterPro" id="IPR000595">
    <property type="entry name" value="cNMP-bd_dom"/>
</dbReference>
<feature type="domain" description="Cyclic nucleotide-binding" evidence="3">
    <location>
        <begin position="453"/>
        <end position="552"/>
    </location>
</feature>
<feature type="transmembrane region" description="Helical" evidence="2">
    <location>
        <begin position="331"/>
        <end position="356"/>
    </location>
</feature>
<keyword evidence="2" id="KW-0812">Transmembrane</keyword>
<protein>
    <recommendedName>
        <fullName evidence="3">Cyclic nucleotide-binding domain-containing protein</fullName>
    </recommendedName>
</protein>
<keyword evidence="2" id="KW-0472">Membrane</keyword>
<proteinExistence type="predicted"/>
<comment type="caution">
    <text evidence="4">The sequence shown here is derived from an EMBL/GenBank/DDBJ whole genome shotgun (WGS) entry which is preliminary data.</text>
</comment>
<gene>
    <name evidence="4" type="ORF">WJX73_005550</name>
</gene>
<feature type="compositionally biased region" description="Basic and acidic residues" evidence="1">
    <location>
        <begin position="644"/>
        <end position="670"/>
    </location>
</feature>
<dbReference type="GO" id="GO:0003254">
    <property type="term" value="P:regulation of membrane depolarization"/>
    <property type="evidence" value="ECO:0007669"/>
    <property type="project" value="TreeGrafter"/>
</dbReference>
<dbReference type="AlphaFoldDB" id="A0AAW1NIT8"/>
<dbReference type="GO" id="GO:0035725">
    <property type="term" value="P:sodium ion transmembrane transport"/>
    <property type="evidence" value="ECO:0007669"/>
    <property type="project" value="TreeGrafter"/>
</dbReference>
<dbReference type="Proteomes" id="UP001465755">
    <property type="component" value="Unassembled WGS sequence"/>
</dbReference>
<feature type="transmembrane region" description="Helical" evidence="2">
    <location>
        <begin position="94"/>
        <end position="113"/>
    </location>
</feature>
<dbReference type="SMART" id="SM00100">
    <property type="entry name" value="cNMP"/>
    <property type="match status" value="1"/>
</dbReference>
<dbReference type="CDD" id="cd00038">
    <property type="entry name" value="CAP_ED"/>
    <property type="match status" value="1"/>
</dbReference>
<feature type="compositionally biased region" description="Low complexity" evidence="1">
    <location>
        <begin position="583"/>
        <end position="595"/>
    </location>
</feature>
<name>A0AAW1NIT8_9CHLO</name>
<feature type="region of interest" description="Disordered" evidence="1">
    <location>
        <begin position="577"/>
        <end position="600"/>
    </location>
</feature>
<organism evidence="4 5">
    <name type="scientific">Symbiochloris irregularis</name>
    <dbReference type="NCBI Taxonomy" id="706552"/>
    <lineage>
        <taxon>Eukaryota</taxon>
        <taxon>Viridiplantae</taxon>
        <taxon>Chlorophyta</taxon>
        <taxon>core chlorophytes</taxon>
        <taxon>Trebouxiophyceae</taxon>
        <taxon>Trebouxiales</taxon>
        <taxon>Trebouxiaceae</taxon>
        <taxon>Symbiochloris</taxon>
    </lineage>
</organism>
<feature type="transmembrane region" description="Helical" evidence="2">
    <location>
        <begin position="255"/>
        <end position="277"/>
    </location>
</feature>
<dbReference type="Pfam" id="PF00027">
    <property type="entry name" value="cNMP_binding"/>
    <property type="match status" value="1"/>
</dbReference>
<keyword evidence="2" id="KW-1133">Transmembrane helix</keyword>
<dbReference type="GO" id="GO:0098855">
    <property type="term" value="C:HCN channel complex"/>
    <property type="evidence" value="ECO:0007669"/>
    <property type="project" value="TreeGrafter"/>
</dbReference>
<accession>A0AAW1NIT8</accession>
<reference evidence="4 5" key="1">
    <citation type="journal article" date="2024" name="Nat. Commun.">
        <title>Phylogenomics reveals the evolutionary origins of lichenization in chlorophyte algae.</title>
        <authorList>
            <person name="Puginier C."/>
            <person name="Libourel C."/>
            <person name="Otte J."/>
            <person name="Skaloud P."/>
            <person name="Haon M."/>
            <person name="Grisel S."/>
            <person name="Petersen M."/>
            <person name="Berrin J.G."/>
            <person name="Delaux P.M."/>
            <person name="Dal Grande F."/>
            <person name="Keller J."/>
        </authorList>
    </citation>
    <scope>NUCLEOTIDE SEQUENCE [LARGE SCALE GENOMIC DNA]</scope>
    <source>
        <strain evidence="4 5">SAG 2036</strain>
    </source>
</reference>
<evidence type="ECO:0000256" key="1">
    <source>
        <dbReference type="SAM" id="MobiDB-lite"/>
    </source>
</evidence>
<dbReference type="PROSITE" id="PS50042">
    <property type="entry name" value="CNMP_BINDING_3"/>
    <property type="match status" value="1"/>
</dbReference>
<evidence type="ECO:0000259" key="3">
    <source>
        <dbReference type="PROSITE" id="PS50042"/>
    </source>
</evidence>
<dbReference type="PANTHER" id="PTHR45689:SF5">
    <property type="entry name" value="I[[H]] CHANNEL, ISOFORM E"/>
    <property type="match status" value="1"/>
</dbReference>
<feature type="transmembrane region" description="Helical" evidence="2">
    <location>
        <begin position="143"/>
        <end position="163"/>
    </location>
</feature>
<sequence>MASLKTAHSRSKLRALAAELLERKQRGAGAVLDQKQVLLHPLLDEQDILGDPEEHISLRHYELASQAISRQISHDRPWYGIDPDGFPRRIWDSIAAILIYSLIFYLPFLSAYFDDDCCAYLTFANPTCKPNVGVPGHPTHKGWQIFVILTNWFFIFDIMLNFLTGYVDGAGVVHYNIRTIAVQYISDWMWLDLLASFPLECCLWAVHNVNFYNFPKFMRLFRAFGLRRRCRGNPFRWVDKLSNVRKEFSYSAQRLVVAAFITMTALHYFACLIWLTIRWQHFPAVTWPQQQDLLVGVSVMEQYLWSLFNLVSAMIGLGYGAFPPRTWPEALVWCIAMVTVASLFAVINGFIVATILSSARGRHRYKERMDNVMAALKARRLPPDLYKRLLDYFIFRYQHAQVADDRDLWTELPYDLQAALALASTEPLLRQIPLFADEVPLLERVAMLLKPAYALAGEEVMRQGWPANQVYFIRSGYVDLIMNKKVVDTLHDGDFFGEAALMELPSEEDLMEHCGASQAEVSHYTDMFTTVTTVHALTNCEMYVLEHDDFRECVQDFPGICRQLEAAASRHAERLKRFKIKLGPPRGTRTPQPTGSVDDTTIDELLAGLSDTSLSRKRSVTPRPSMLAARFGDGSSPDNSIPHGSHDGKDSLPHRRKTEDLFNVIERESPDAQIPPARTSPPDAPQDKAD</sequence>
<feature type="region of interest" description="Disordered" evidence="1">
    <location>
        <begin position="613"/>
        <end position="690"/>
    </location>
</feature>
<dbReference type="PANTHER" id="PTHR45689">
    <property type="entry name" value="I[[H]] CHANNEL, ISOFORM E"/>
    <property type="match status" value="1"/>
</dbReference>
<evidence type="ECO:0000313" key="4">
    <source>
        <dbReference type="EMBL" id="KAK9787865.1"/>
    </source>
</evidence>
<dbReference type="InterPro" id="IPR014710">
    <property type="entry name" value="RmlC-like_jellyroll"/>
</dbReference>